<feature type="repeat" description="ANK" evidence="1">
    <location>
        <begin position="190"/>
        <end position="222"/>
    </location>
</feature>
<dbReference type="InterPro" id="IPR036770">
    <property type="entry name" value="Ankyrin_rpt-contain_sf"/>
</dbReference>
<dbReference type="SMART" id="SM00028">
    <property type="entry name" value="TPR"/>
    <property type="match status" value="3"/>
</dbReference>
<dbReference type="InterPro" id="IPR019734">
    <property type="entry name" value="TPR_rpt"/>
</dbReference>
<comment type="caution">
    <text evidence="3">The sequence shown here is derived from an EMBL/GenBank/DDBJ whole genome shotgun (WGS) entry which is preliminary data.</text>
</comment>
<dbReference type="PROSITE" id="PS50088">
    <property type="entry name" value="ANK_REPEAT"/>
    <property type="match status" value="4"/>
</dbReference>
<dbReference type="STRING" id="93759.A0A1R3KRU8"/>
<dbReference type="PROSITE" id="PS50005">
    <property type="entry name" value="TPR"/>
    <property type="match status" value="1"/>
</dbReference>
<dbReference type="PANTHER" id="PTHR46224">
    <property type="entry name" value="ANKYRIN REPEAT FAMILY PROTEIN"/>
    <property type="match status" value="1"/>
</dbReference>
<accession>A0A1R3KRU8</accession>
<evidence type="ECO:0000256" key="2">
    <source>
        <dbReference type="PROSITE-ProRule" id="PRU00339"/>
    </source>
</evidence>
<dbReference type="OrthoDB" id="20872at2759"/>
<keyword evidence="1" id="KW-0040">ANK repeat</keyword>
<gene>
    <name evidence="3" type="ORF">COLO4_05094</name>
</gene>
<dbReference type="PROSITE" id="PS50297">
    <property type="entry name" value="ANK_REP_REGION"/>
    <property type="match status" value="4"/>
</dbReference>
<dbReference type="Gene3D" id="1.25.40.10">
    <property type="entry name" value="Tetratricopeptide repeat domain"/>
    <property type="match status" value="1"/>
</dbReference>
<organism evidence="3 4">
    <name type="scientific">Corchorus olitorius</name>
    <dbReference type="NCBI Taxonomy" id="93759"/>
    <lineage>
        <taxon>Eukaryota</taxon>
        <taxon>Viridiplantae</taxon>
        <taxon>Streptophyta</taxon>
        <taxon>Embryophyta</taxon>
        <taxon>Tracheophyta</taxon>
        <taxon>Spermatophyta</taxon>
        <taxon>Magnoliopsida</taxon>
        <taxon>eudicotyledons</taxon>
        <taxon>Gunneridae</taxon>
        <taxon>Pentapetalae</taxon>
        <taxon>rosids</taxon>
        <taxon>malvids</taxon>
        <taxon>Malvales</taxon>
        <taxon>Malvaceae</taxon>
        <taxon>Grewioideae</taxon>
        <taxon>Apeibeae</taxon>
        <taxon>Corchorus</taxon>
    </lineage>
</organism>
<evidence type="ECO:0000313" key="4">
    <source>
        <dbReference type="Proteomes" id="UP000187203"/>
    </source>
</evidence>
<dbReference type="Gene3D" id="1.25.40.20">
    <property type="entry name" value="Ankyrin repeat-containing domain"/>
    <property type="match status" value="1"/>
</dbReference>
<dbReference type="PANTHER" id="PTHR46224:SF67">
    <property type="entry name" value="HSP70-HSP90 ORGANIZING PROTEIN 3-LIKE"/>
    <property type="match status" value="1"/>
</dbReference>
<dbReference type="SMART" id="SM00248">
    <property type="entry name" value="ANK"/>
    <property type="match status" value="7"/>
</dbReference>
<keyword evidence="2" id="KW-0802">TPR repeat</keyword>
<dbReference type="SUPFAM" id="SSF48403">
    <property type="entry name" value="Ankyrin repeat"/>
    <property type="match status" value="1"/>
</dbReference>
<evidence type="ECO:0000256" key="1">
    <source>
        <dbReference type="PROSITE-ProRule" id="PRU00023"/>
    </source>
</evidence>
<feature type="repeat" description="TPR" evidence="2">
    <location>
        <begin position="371"/>
        <end position="404"/>
    </location>
</feature>
<dbReference type="InterPro" id="IPR002110">
    <property type="entry name" value="Ankyrin_rpt"/>
</dbReference>
<reference evidence="4" key="1">
    <citation type="submission" date="2013-09" db="EMBL/GenBank/DDBJ databases">
        <title>Corchorus olitorius genome sequencing.</title>
        <authorList>
            <person name="Alam M."/>
            <person name="Haque M.S."/>
            <person name="Islam M.S."/>
            <person name="Emdad E.M."/>
            <person name="Islam M.M."/>
            <person name="Ahmed B."/>
            <person name="Halim A."/>
            <person name="Hossen Q.M.M."/>
            <person name="Hossain M.Z."/>
            <person name="Ahmed R."/>
            <person name="Khan M.M."/>
            <person name="Islam R."/>
            <person name="Rashid M.M."/>
            <person name="Khan S.A."/>
            <person name="Rahman M.S."/>
            <person name="Alam M."/>
            <person name="Yahiya A.S."/>
            <person name="Khan M.S."/>
            <person name="Azam M.S."/>
            <person name="Haque T."/>
            <person name="Lashkar M.Z.H."/>
            <person name="Akhand A.I."/>
            <person name="Morshed G."/>
            <person name="Roy S."/>
            <person name="Uddin K.S."/>
            <person name="Rabeya T."/>
            <person name="Hossain A.S."/>
            <person name="Chowdhury A."/>
            <person name="Snigdha A.R."/>
            <person name="Mortoza M.S."/>
            <person name="Matin S.A."/>
            <person name="Hoque S.M.E."/>
            <person name="Islam M.K."/>
            <person name="Roy D.K."/>
            <person name="Haider R."/>
            <person name="Moosa M.M."/>
            <person name="Elias S.M."/>
            <person name="Hasan A.M."/>
            <person name="Jahan S."/>
            <person name="Shafiuddin M."/>
            <person name="Mahmood N."/>
            <person name="Shommy N.S."/>
        </authorList>
    </citation>
    <scope>NUCLEOTIDE SEQUENCE [LARGE SCALE GENOMIC DNA]</scope>
    <source>
        <strain evidence="4">cv. O-4</strain>
    </source>
</reference>
<feature type="repeat" description="ANK" evidence="1">
    <location>
        <begin position="90"/>
        <end position="122"/>
    </location>
</feature>
<dbReference type="Proteomes" id="UP000187203">
    <property type="component" value="Unassembled WGS sequence"/>
</dbReference>
<dbReference type="Pfam" id="PF12796">
    <property type="entry name" value="Ank_2"/>
    <property type="match status" value="2"/>
</dbReference>
<proteinExistence type="predicted"/>
<feature type="repeat" description="ANK" evidence="1">
    <location>
        <begin position="57"/>
        <end position="89"/>
    </location>
</feature>
<evidence type="ECO:0000313" key="3">
    <source>
        <dbReference type="EMBL" id="OMP09823.1"/>
    </source>
</evidence>
<keyword evidence="4" id="KW-1185">Reference proteome</keyword>
<dbReference type="InterPro" id="IPR051616">
    <property type="entry name" value="Cul2-RING_E3_ligase_SR"/>
</dbReference>
<protein>
    <recommendedName>
        <fullName evidence="5">Tetratricopeptide TPR-1</fullName>
    </recommendedName>
</protein>
<dbReference type="EMBL" id="AWUE01012155">
    <property type="protein sequence ID" value="OMP09823.1"/>
    <property type="molecule type" value="Genomic_DNA"/>
</dbReference>
<dbReference type="AlphaFoldDB" id="A0A1R3KRU8"/>
<feature type="repeat" description="ANK" evidence="1">
    <location>
        <begin position="158"/>
        <end position="190"/>
    </location>
</feature>
<dbReference type="SUPFAM" id="SSF48452">
    <property type="entry name" value="TPR-like"/>
    <property type="match status" value="1"/>
</dbReference>
<dbReference type="Pfam" id="PF13606">
    <property type="entry name" value="Ank_3"/>
    <property type="match status" value="1"/>
</dbReference>
<dbReference type="InterPro" id="IPR011990">
    <property type="entry name" value="TPR-like_helical_dom_sf"/>
</dbReference>
<sequence length="412" mass="44803">MVSTRLDAGNLANTLASYKGKHGRTVFHFAAGAGSIRICQYLVEELNLNVDDFRSDEGLTPLHSAIVGESYDVAFYLLDKGANPNAVEKIGLTPFHMAAKIAPPNVLEFLISKGAEIDVPPNDGCGTPLQSAAYLNLTDNMKVLLDNHANPDGVARTRTASPLYLSIVNGSIECMKLILQAGADPNLVSLGQTPLGVAAAIGDVEMIKCLLKAGADPNGPATGDAEMIKCFSNVGDPKVPIHVSFIPIELAALFDRRDAVRCLLPATRRISAIADWSFDGILNFIGSDEASKKMKKMLEICYSHVKARGDEAVGRMDYHNAILYYSEALTNFPTDPAVIYSNRSLCWIRLNKGKYALEDAKCCIKRRPNWPKAHYRAGAAWMLLKNYTNAVAAFSDACKLDPRDKELQNALK</sequence>
<name>A0A1R3KRU8_9ROSI</name>
<evidence type="ECO:0008006" key="5">
    <source>
        <dbReference type="Google" id="ProtNLM"/>
    </source>
</evidence>